<dbReference type="Proteomes" id="UP000192366">
    <property type="component" value="Unassembled WGS sequence"/>
</dbReference>
<dbReference type="RefSeq" id="WP_083057451.1">
    <property type="nucleotide sequence ID" value="NZ_JACKVM010000014.1"/>
</dbReference>
<dbReference type="PANTHER" id="PTHR43540:SF6">
    <property type="entry name" value="ISOCHORISMATASE-LIKE DOMAIN-CONTAINING PROTEIN"/>
    <property type="match status" value="1"/>
</dbReference>
<sequence length="181" mass="20275">MPDTAVLVTDMMNNYRHPDAEQLAASAATVIDPLADLIRRARRHDDVTVIYVNDNYGDFTAVWDDIVRDAREGAHPELVEPILPTKDCLRLNKVRHSAFYATPLDHLLKQLGVHRLILTGQVTEQCVLYTALDAYVRHYDVVVPPDAVAHIDSALAEAACEMMRRNMRAELIAARDCLADS</sequence>
<dbReference type="GO" id="GO:0016787">
    <property type="term" value="F:hydrolase activity"/>
    <property type="evidence" value="ECO:0007669"/>
    <property type="project" value="UniProtKB-KW"/>
</dbReference>
<dbReference type="OrthoDB" id="4305745at2"/>
<organism evidence="3 4">
    <name type="scientific">Mycolicibacterium bacteremicum</name>
    <name type="common">Mycobacterium bacteremicum</name>
    <dbReference type="NCBI Taxonomy" id="564198"/>
    <lineage>
        <taxon>Bacteria</taxon>
        <taxon>Bacillati</taxon>
        <taxon>Actinomycetota</taxon>
        <taxon>Actinomycetes</taxon>
        <taxon>Mycobacteriales</taxon>
        <taxon>Mycobacteriaceae</taxon>
        <taxon>Mycolicibacterium</taxon>
    </lineage>
</organism>
<dbReference type="SUPFAM" id="SSF52499">
    <property type="entry name" value="Isochorismatase-like hydrolases"/>
    <property type="match status" value="1"/>
</dbReference>
<feature type="domain" description="Isochorismatase-like" evidence="2">
    <location>
        <begin position="4"/>
        <end position="173"/>
    </location>
</feature>
<dbReference type="AlphaFoldDB" id="A0A1W9YZI6"/>
<evidence type="ECO:0000313" key="4">
    <source>
        <dbReference type="Proteomes" id="UP000192366"/>
    </source>
</evidence>
<dbReference type="STRING" id="564198.BST17_09805"/>
<dbReference type="InterPro" id="IPR036380">
    <property type="entry name" value="Isochorismatase-like_sf"/>
</dbReference>
<gene>
    <name evidence="3" type="ORF">BST17_09805</name>
</gene>
<accession>A0A1W9YZI6</accession>
<evidence type="ECO:0000313" key="3">
    <source>
        <dbReference type="EMBL" id="ORA05476.1"/>
    </source>
</evidence>
<keyword evidence="1" id="KW-0378">Hydrolase</keyword>
<name>A0A1W9YZI6_MYCBA</name>
<dbReference type="Pfam" id="PF00857">
    <property type="entry name" value="Isochorismatase"/>
    <property type="match status" value="1"/>
</dbReference>
<dbReference type="PANTHER" id="PTHR43540">
    <property type="entry name" value="PEROXYUREIDOACRYLATE/UREIDOACRYLATE AMIDOHYDROLASE-RELATED"/>
    <property type="match status" value="1"/>
</dbReference>
<dbReference type="InterPro" id="IPR000868">
    <property type="entry name" value="Isochorismatase-like_dom"/>
</dbReference>
<dbReference type="Gene3D" id="3.40.50.850">
    <property type="entry name" value="Isochorismatase-like"/>
    <property type="match status" value="1"/>
</dbReference>
<comment type="caution">
    <text evidence="3">The sequence shown here is derived from an EMBL/GenBank/DDBJ whole genome shotgun (WGS) entry which is preliminary data.</text>
</comment>
<keyword evidence="4" id="KW-1185">Reference proteome</keyword>
<proteinExistence type="predicted"/>
<dbReference type="InterPro" id="IPR050272">
    <property type="entry name" value="Isochorismatase-like_hydrls"/>
</dbReference>
<dbReference type="CDD" id="cd00431">
    <property type="entry name" value="cysteine_hydrolases"/>
    <property type="match status" value="1"/>
</dbReference>
<evidence type="ECO:0000259" key="2">
    <source>
        <dbReference type="Pfam" id="PF00857"/>
    </source>
</evidence>
<evidence type="ECO:0000256" key="1">
    <source>
        <dbReference type="ARBA" id="ARBA00022801"/>
    </source>
</evidence>
<dbReference type="EMBL" id="MVHJ01000006">
    <property type="protein sequence ID" value="ORA05476.1"/>
    <property type="molecule type" value="Genomic_DNA"/>
</dbReference>
<reference evidence="3 4" key="1">
    <citation type="submission" date="2017-02" db="EMBL/GenBank/DDBJ databases">
        <title>The new phylogeny of genus Mycobacterium.</title>
        <authorList>
            <person name="Tortoli E."/>
            <person name="Trovato A."/>
            <person name="Cirillo D.M."/>
        </authorList>
    </citation>
    <scope>NUCLEOTIDE SEQUENCE [LARGE SCALE GENOMIC DNA]</scope>
    <source>
        <strain evidence="3 4">DSM 45578</strain>
    </source>
</reference>
<protein>
    <submittedName>
        <fullName evidence="3">Isochorismatase</fullName>
    </submittedName>
</protein>